<evidence type="ECO:0000256" key="9">
    <source>
        <dbReference type="ARBA" id="ARBA00023002"/>
    </source>
</evidence>
<dbReference type="Gene3D" id="1.20.140.10">
    <property type="entry name" value="Butyryl-CoA Dehydrogenase, subunit A, domain 3"/>
    <property type="match status" value="2"/>
</dbReference>
<dbReference type="Pfam" id="PF01756">
    <property type="entry name" value="ACOX"/>
    <property type="match status" value="1"/>
</dbReference>
<dbReference type="InterPro" id="IPR037069">
    <property type="entry name" value="AcylCoA_DH/ox_N_sf"/>
</dbReference>
<comment type="subcellular location">
    <subcellularLocation>
        <location evidence="3">Peroxisome</location>
    </subcellularLocation>
</comment>
<evidence type="ECO:0000256" key="11">
    <source>
        <dbReference type="ARBA" id="ARBA00023140"/>
    </source>
</evidence>
<keyword evidence="7 12" id="KW-0274">FAD</keyword>
<dbReference type="InterPro" id="IPR029320">
    <property type="entry name" value="Acyl-CoA_ox_N"/>
</dbReference>
<dbReference type="STRING" id="1447883.A0A2B7Y2B9"/>
<dbReference type="InterPro" id="IPR012258">
    <property type="entry name" value="Acyl-CoA_oxidase"/>
</dbReference>
<sequence>MADFVNSLLPSPLCDGAAALASERGRSKLPEEELACHLFGESGRLERQERVLPVVMREPLFVKGNQMNLSRPDRYQLGLRRAKRLRQLVDELGWDEEDYGVARYLVDDMLPYDLHLSMFLTTLRQQASDEQQAQWLRPAEQCRIIGAYAQTELGHGSNVQGIETVAMWDPSTREFILHSPYVTASKWWIGGLGRTANHAAVVAQLLLPRLTGSPTTKPKYVSHGCHVFVVQIRDLQTHRPLKGIVIGDIGPKLGYASMDNGYMLFDHYRVPHSAMLSRLSRVNPETGDYEKAANNALVYGSLTYARTHIIRGTSLVLARAVTIAVRYTAIRRQFPDRDAIDPRSEPEVVVLDYPTVQIRVLPMLAAAFAVHYTGKAMHDLYSRATNDASNAALANVHGTSSGLKSYCTELTAGGLETCRRAMGGHGFSADSGFVQFENDFLSKPTVEGDNWMITQQASAYLIKKATNVLGASNEQIQDSLSRSLKSFLLNKTPLFEVNHDDHAIVAAFHHRTSFLTFQAHEQRVVKKRRWNTLLIQLHKLSNAYSQAMLVENFYSALHSGNALTPPLGDNLRKLFRLFSLYIMDQNALEFVTSSAVSFEQVSALPDTIQSLMAEIRVHAVTLVDAWKIPDYLLNSCLGRHDGKVYEHLFDRAHRQNPLNGVTFNPNYWDHEIVKAQEEEVCQERSGKL</sequence>
<dbReference type="Pfam" id="PF14749">
    <property type="entry name" value="Acyl-CoA_ox_N"/>
    <property type="match status" value="1"/>
</dbReference>
<reference evidence="18 19" key="1">
    <citation type="submission" date="2017-10" db="EMBL/GenBank/DDBJ databases">
        <title>Comparative genomics in systemic dimorphic fungi from Ajellomycetaceae.</title>
        <authorList>
            <person name="Munoz J.F."/>
            <person name="Mcewen J.G."/>
            <person name="Clay O.K."/>
            <person name="Cuomo C.A."/>
        </authorList>
    </citation>
    <scope>NUCLEOTIDE SEQUENCE [LARGE SCALE GENOMIC DNA]</scope>
    <source>
        <strain evidence="18 19">UAMH7299</strain>
    </source>
</reference>
<dbReference type="SUPFAM" id="SSF56645">
    <property type="entry name" value="Acyl-CoA dehydrogenase NM domain-like"/>
    <property type="match status" value="1"/>
</dbReference>
<evidence type="ECO:0000256" key="1">
    <source>
        <dbReference type="ARBA" id="ARBA00001201"/>
    </source>
</evidence>
<evidence type="ECO:0000256" key="13">
    <source>
        <dbReference type="PIRSR" id="PIRSR000168-1"/>
    </source>
</evidence>
<protein>
    <recommendedName>
        <fullName evidence="12">Acyl-coenzyme A oxidase</fullName>
    </recommendedName>
</protein>
<dbReference type="FunFam" id="1.20.140.10:FF:000013">
    <property type="entry name" value="Acyl-coenzyme A oxidase"/>
    <property type="match status" value="1"/>
</dbReference>
<gene>
    <name evidence="18" type="ORF">AJ80_05491</name>
</gene>
<keyword evidence="6 12" id="KW-0285">Flavoprotein</keyword>
<comment type="pathway">
    <text evidence="4">Lipid metabolism; peroxisomal fatty acid beta-oxidation.</text>
</comment>
<dbReference type="InterPro" id="IPR036250">
    <property type="entry name" value="AcylCo_DH-like_C"/>
</dbReference>
<dbReference type="InterPro" id="IPR046373">
    <property type="entry name" value="Acyl-CoA_Oxase/DH_mid-dom_sf"/>
</dbReference>
<dbReference type="FunFam" id="1.20.140.10:FF:000015">
    <property type="entry name" value="Acyl-coenzyme A oxidase"/>
    <property type="match status" value="1"/>
</dbReference>
<evidence type="ECO:0000256" key="4">
    <source>
        <dbReference type="ARBA" id="ARBA00004846"/>
    </source>
</evidence>
<dbReference type="InterPro" id="IPR055060">
    <property type="entry name" value="ACOX_C_alpha1"/>
</dbReference>
<organism evidence="18 19">
    <name type="scientific">Polytolypa hystricis (strain UAMH7299)</name>
    <dbReference type="NCBI Taxonomy" id="1447883"/>
    <lineage>
        <taxon>Eukaryota</taxon>
        <taxon>Fungi</taxon>
        <taxon>Dikarya</taxon>
        <taxon>Ascomycota</taxon>
        <taxon>Pezizomycotina</taxon>
        <taxon>Eurotiomycetes</taxon>
        <taxon>Eurotiomycetidae</taxon>
        <taxon>Onygenales</taxon>
        <taxon>Onygenales incertae sedis</taxon>
        <taxon>Polytolypa</taxon>
    </lineage>
</organism>
<dbReference type="GO" id="GO:0033540">
    <property type="term" value="P:fatty acid beta-oxidation using acyl-CoA oxidase"/>
    <property type="evidence" value="ECO:0007669"/>
    <property type="project" value="UniProtKB-UniPathway"/>
</dbReference>
<evidence type="ECO:0000256" key="3">
    <source>
        <dbReference type="ARBA" id="ARBA00004275"/>
    </source>
</evidence>
<dbReference type="FunFam" id="2.40.110.10:FF:000003">
    <property type="entry name" value="Acyl-coenzyme A oxidase"/>
    <property type="match status" value="1"/>
</dbReference>
<dbReference type="GO" id="GO:0005777">
    <property type="term" value="C:peroxisome"/>
    <property type="evidence" value="ECO:0007669"/>
    <property type="project" value="UniProtKB-SubCell"/>
</dbReference>
<dbReference type="GO" id="GO:0055088">
    <property type="term" value="P:lipid homeostasis"/>
    <property type="evidence" value="ECO:0007669"/>
    <property type="project" value="TreeGrafter"/>
</dbReference>
<dbReference type="GO" id="GO:0071949">
    <property type="term" value="F:FAD binding"/>
    <property type="evidence" value="ECO:0007669"/>
    <property type="project" value="InterPro"/>
</dbReference>
<proteinExistence type="inferred from homology"/>
<keyword evidence="9" id="KW-0560">Oxidoreductase</keyword>
<evidence type="ECO:0000259" key="17">
    <source>
        <dbReference type="Pfam" id="PF22924"/>
    </source>
</evidence>
<evidence type="ECO:0000256" key="14">
    <source>
        <dbReference type="PIRSR" id="PIRSR000168-2"/>
    </source>
</evidence>
<evidence type="ECO:0000259" key="15">
    <source>
        <dbReference type="Pfam" id="PF01756"/>
    </source>
</evidence>
<dbReference type="Gene3D" id="1.10.540.10">
    <property type="entry name" value="Acyl-CoA dehydrogenase/oxidase, N-terminal domain"/>
    <property type="match status" value="1"/>
</dbReference>
<dbReference type="InterPro" id="IPR009100">
    <property type="entry name" value="AcylCoA_DH/oxidase_NM_dom_sf"/>
</dbReference>
<keyword evidence="11" id="KW-0576">Peroxisome</keyword>
<dbReference type="OrthoDB" id="538336at2759"/>
<evidence type="ECO:0000256" key="12">
    <source>
        <dbReference type="PIRNR" id="PIRNR000168"/>
    </source>
</evidence>
<feature type="domain" description="Acyl-coenzyme A oxidase N-terminal" evidence="16">
    <location>
        <begin position="31"/>
        <end position="145"/>
    </location>
</feature>
<name>A0A2B7Y2B9_POLH7</name>
<feature type="active site" description="Proton acceptor" evidence="13">
    <location>
        <position position="447"/>
    </location>
</feature>
<feature type="binding site" evidence="14">
    <location>
        <position position="151"/>
    </location>
    <ligand>
        <name>FAD</name>
        <dbReference type="ChEBI" id="CHEBI:57692"/>
    </ligand>
</feature>
<dbReference type="Pfam" id="PF22924">
    <property type="entry name" value="ACOX_C_alpha1"/>
    <property type="match status" value="1"/>
</dbReference>
<keyword evidence="8" id="KW-0276">Fatty acid metabolism</keyword>
<dbReference type="InterPro" id="IPR002655">
    <property type="entry name" value="Acyl-CoA_oxidase_C"/>
</dbReference>
<keyword evidence="19" id="KW-1185">Reference proteome</keyword>
<dbReference type="EMBL" id="PDNA01000081">
    <property type="protein sequence ID" value="PGH15626.1"/>
    <property type="molecule type" value="Genomic_DNA"/>
</dbReference>
<comment type="similarity">
    <text evidence="5 12">Belongs to the acyl-CoA oxidase family.</text>
</comment>
<evidence type="ECO:0000313" key="18">
    <source>
        <dbReference type="EMBL" id="PGH15626.1"/>
    </source>
</evidence>
<comment type="caution">
    <text evidence="18">The sequence shown here is derived from an EMBL/GenBank/DDBJ whole genome shotgun (WGS) entry which is preliminary data.</text>
</comment>
<dbReference type="Gene3D" id="2.40.110.10">
    <property type="entry name" value="Butyryl-CoA Dehydrogenase, subunit A, domain 2"/>
    <property type="match status" value="1"/>
</dbReference>
<feature type="domain" description="Acyl-CoA oxidase C-alpha1" evidence="17">
    <location>
        <begin position="299"/>
        <end position="462"/>
    </location>
</feature>
<dbReference type="AlphaFoldDB" id="A0A2B7Y2B9"/>
<evidence type="ECO:0000256" key="7">
    <source>
        <dbReference type="ARBA" id="ARBA00022827"/>
    </source>
</evidence>
<evidence type="ECO:0000256" key="8">
    <source>
        <dbReference type="ARBA" id="ARBA00022832"/>
    </source>
</evidence>
<evidence type="ECO:0000256" key="2">
    <source>
        <dbReference type="ARBA" id="ARBA00001974"/>
    </source>
</evidence>
<dbReference type="SUPFAM" id="SSF47203">
    <property type="entry name" value="Acyl-CoA dehydrogenase C-terminal domain-like"/>
    <property type="match status" value="2"/>
</dbReference>
<dbReference type="PANTHER" id="PTHR10909:SF250">
    <property type="entry name" value="PEROXISOMAL ACYL-COENZYME A OXIDASE 1"/>
    <property type="match status" value="1"/>
</dbReference>
<keyword evidence="10" id="KW-0443">Lipid metabolism</keyword>
<dbReference type="PIRSF" id="PIRSF000168">
    <property type="entry name" value="Acyl-CoA_oxidase"/>
    <property type="match status" value="1"/>
</dbReference>
<comment type="catalytic activity">
    <reaction evidence="1">
        <text>a 2,3-saturated acyl-CoA + O2 = a (2E)-enoyl-CoA + H2O2</text>
        <dbReference type="Rhea" id="RHEA:38959"/>
        <dbReference type="ChEBI" id="CHEBI:15379"/>
        <dbReference type="ChEBI" id="CHEBI:16240"/>
        <dbReference type="ChEBI" id="CHEBI:58856"/>
        <dbReference type="ChEBI" id="CHEBI:65111"/>
        <dbReference type="EC" id="1.3.3.6"/>
    </reaction>
</comment>
<dbReference type="PANTHER" id="PTHR10909">
    <property type="entry name" value="ELECTRON TRANSPORT OXIDOREDUCTASE"/>
    <property type="match status" value="1"/>
</dbReference>
<comment type="cofactor">
    <cofactor evidence="2">
        <name>FAD</name>
        <dbReference type="ChEBI" id="CHEBI:57692"/>
    </cofactor>
</comment>
<accession>A0A2B7Y2B9</accession>
<dbReference type="GO" id="GO:0005504">
    <property type="term" value="F:fatty acid binding"/>
    <property type="evidence" value="ECO:0007669"/>
    <property type="project" value="TreeGrafter"/>
</dbReference>
<dbReference type="Proteomes" id="UP000224634">
    <property type="component" value="Unassembled WGS sequence"/>
</dbReference>
<evidence type="ECO:0000259" key="16">
    <source>
        <dbReference type="Pfam" id="PF14749"/>
    </source>
</evidence>
<evidence type="ECO:0000256" key="10">
    <source>
        <dbReference type="ARBA" id="ARBA00023098"/>
    </source>
</evidence>
<feature type="binding site" evidence="14">
    <location>
        <position position="190"/>
    </location>
    <ligand>
        <name>FAD</name>
        <dbReference type="ChEBI" id="CHEBI:57692"/>
    </ligand>
</feature>
<evidence type="ECO:0000313" key="19">
    <source>
        <dbReference type="Proteomes" id="UP000224634"/>
    </source>
</evidence>
<evidence type="ECO:0000256" key="6">
    <source>
        <dbReference type="ARBA" id="ARBA00022630"/>
    </source>
</evidence>
<dbReference type="UniPathway" id="UPA00661"/>
<feature type="domain" description="Acyl-CoA oxidase C-terminal" evidence="15">
    <location>
        <begin position="503"/>
        <end position="667"/>
    </location>
</feature>
<dbReference type="GO" id="GO:0003997">
    <property type="term" value="F:acyl-CoA oxidase activity"/>
    <property type="evidence" value="ECO:0007669"/>
    <property type="project" value="UniProtKB-EC"/>
</dbReference>
<evidence type="ECO:0000256" key="5">
    <source>
        <dbReference type="ARBA" id="ARBA00006288"/>
    </source>
</evidence>